<dbReference type="OrthoDB" id="3941134at2759"/>
<feature type="compositionally biased region" description="Polar residues" evidence="1">
    <location>
        <begin position="151"/>
        <end position="167"/>
    </location>
</feature>
<feature type="compositionally biased region" description="Polar residues" evidence="1">
    <location>
        <begin position="251"/>
        <end position="271"/>
    </location>
</feature>
<dbReference type="AlphaFoldDB" id="A0A6A6NVP7"/>
<organism evidence="2 3">
    <name type="scientific">Lineolata rhizophorae</name>
    <dbReference type="NCBI Taxonomy" id="578093"/>
    <lineage>
        <taxon>Eukaryota</taxon>
        <taxon>Fungi</taxon>
        <taxon>Dikarya</taxon>
        <taxon>Ascomycota</taxon>
        <taxon>Pezizomycotina</taxon>
        <taxon>Dothideomycetes</taxon>
        <taxon>Dothideomycetes incertae sedis</taxon>
        <taxon>Lineolatales</taxon>
        <taxon>Lineolataceae</taxon>
        <taxon>Lineolata</taxon>
    </lineage>
</organism>
<feature type="region of interest" description="Disordered" evidence="1">
    <location>
        <begin position="669"/>
        <end position="697"/>
    </location>
</feature>
<feature type="compositionally biased region" description="Polar residues" evidence="1">
    <location>
        <begin position="627"/>
        <end position="647"/>
    </location>
</feature>
<evidence type="ECO:0000256" key="1">
    <source>
        <dbReference type="SAM" id="MobiDB-lite"/>
    </source>
</evidence>
<feature type="region of interest" description="Disordered" evidence="1">
    <location>
        <begin position="387"/>
        <end position="649"/>
    </location>
</feature>
<feature type="compositionally biased region" description="Basic and acidic residues" evidence="1">
    <location>
        <begin position="171"/>
        <end position="194"/>
    </location>
</feature>
<dbReference type="EMBL" id="MU001686">
    <property type="protein sequence ID" value="KAF2455547.1"/>
    <property type="molecule type" value="Genomic_DNA"/>
</dbReference>
<keyword evidence="3" id="KW-1185">Reference proteome</keyword>
<name>A0A6A6NVP7_9PEZI</name>
<sequence>METTAWGDDPWNDSTGTASKPTVAPKEVPNLLNDVTIATGKTDVLAGLEDDANWAEAVGPAWDDAAMEAADATWGGDTFVGIADEDRKEECQNGVSDKGPDVDSGHENGRRLGRQMSDSGTTVGAEDTAVVSAASKTRDTTTKHADPVDDGNSTRPSTSPSDASNTWVPHESPRTSFEEERSHGGTKTAGDRIQEGSSGLDRASRSDAAVEDDEFGDFASGSEADEQRPDVRVGTRSLSPPASQEPVRPSLKTTSSPSGISFTPDLTSLSQIYPLPPSSSARPPSPPSSPITASTSTARSWYRLTRPETLREFNSGADDSSYVRIGWRDSAVRTETLRLVGRWMAQDRLLGGGRGTAAVLARSGAGGLVDSVGAGMFGWGGVMPAGSGGNGTRARAGTVGRATDVDEERQTEKARERPVSMAVSAAAPTSHHSRKPSLRSPGATPAAQFSWSSAKPRADEWQNPKLPLPQQQQLLPARSNGGTSHDPVSFLGTTAPSAGPTRAGKQNVRRASMEESRKQARHASHTRASQSTSTAAPTGFSAFDSILQPTHATPSPVPQPSPSLIRAAVSPGPSTATKAIAPTSTAPTGLQSLTTTTATTTTTKESDDDWGEMVSSPAAEAPLPTASPLSAVSSSHPPIFSPQSPSCMESLPSADRTVFEDVMSPKSRVVGSGWKVKPPEPAADLNPPIDVKNNRRESSVSTGEVDVAYVMHVLEGLPDLRYMLA</sequence>
<evidence type="ECO:0000313" key="3">
    <source>
        <dbReference type="Proteomes" id="UP000799766"/>
    </source>
</evidence>
<protein>
    <submittedName>
        <fullName evidence="2">Uncharacterized protein</fullName>
    </submittedName>
</protein>
<feature type="compositionally biased region" description="Basic and acidic residues" evidence="1">
    <location>
        <begin position="136"/>
        <end position="147"/>
    </location>
</feature>
<feature type="region of interest" description="Disordered" evidence="1">
    <location>
        <begin position="82"/>
        <end position="296"/>
    </location>
</feature>
<gene>
    <name evidence="2" type="ORF">BDY21DRAFT_67555</name>
</gene>
<evidence type="ECO:0000313" key="2">
    <source>
        <dbReference type="EMBL" id="KAF2455547.1"/>
    </source>
</evidence>
<feature type="compositionally biased region" description="Polar residues" evidence="1">
    <location>
        <begin position="572"/>
        <end position="593"/>
    </location>
</feature>
<feature type="compositionally biased region" description="Basic and acidic residues" evidence="1">
    <location>
        <begin position="408"/>
        <end position="418"/>
    </location>
</feature>
<accession>A0A6A6NVP7</accession>
<dbReference type="Proteomes" id="UP000799766">
    <property type="component" value="Unassembled WGS sequence"/>
</dbReference>
<reference evidence="2" key="1">
    <citation type="journal article" date="2020" name="Stud. Mycol.">
        <title>101 Dothideomycetes genomes: a test case for predicting lifestyles and emergence of pathogens.</title>
        <authorList>
            <person name="Haridas S."/>
            <person name="Albert R."/>
            <person name="Binder M."/>
            <person name="Bloem J."/>
            <person name="Labutti K."/>
            <person name="Salamov A."/>
            <person name="Andreopoulos B."/>
            <person name="Baker S."/>
            <person name="Barry K."/>
            <person name="Bills G."/>
            <person name="Bluhm B."/>
            <person name="Cannon C."/>
            <person name="Castanera R."/>
            <person name="Culley D."/>
            <person name="Daum C."/>
            <person name="Ezra D."/>
            <person name="Gonzalez J."/>
            <person name="Henrissat B."/>
            <person name="Kuo A."/>
            <person name="Liang C."/>
            <person name="Lipzen A."/>
            <person name="Lutzoni F."/>
            <person name="Magnuson J."/>
            <person name="Mondo S."/>
            <person name="Nolan M."/>
            <person name="Ohm R."/>
            <person name="Pangilinan J."/>
            <person name="Park H.-J."/>
            <person name="Ramirez L."/>
            <person name="Alfaro M."/>
            <person name="Sun H."/>
            <person name="Tritt A."/>
            <person name="Yoshinaga Y."/>
            <person name="Zwiers L.-H."/>
            <person name="Turgeon B."/>
            <person name="Goodwin S."/>
            <person name="Spatafora J."/>
            <person name="Crous P."/>
            <person name="Grigoriev I."/>
        </authorList>
    </citation>
    <scope>NUCLEOTIDE SEQUENCE</scope>
    <source>
        <strain evidence="2">ATCC 16933</strain>
    </source>
</reference>
<feature type="region of interest" description="Disordered" evidence="1">
    <location>
        <begin position="1"/>
        <end position="27"/>
    </location>
</feature>
<proteinExistence type="predicted"/>
<feature type="compositionally biased region" description="Polar residues" evidence="1">
    <location>
        <begin position="526"/>
        <end position="536"/>
    </location>
</feature>
<feature type="compositionally biased region" description="Low complexity" evidence="1">
    <location>
        <begin position="594"/>
        <end position="603"/>
    </location>
</feature>
<feature type="compositionally biased region" description="Low complexity" evidence="1">
    <location>
        <begin position="464"/>
        <end position="476"/>
    </location>
</feature>
<feature type="compositionally biased region" description="Basic and acidic residues" evidence="1">
    <location>
        <begin position="98"/>
        <end position="110"/>
    </location>
</feature>